<name>A0A6J5MRW3_9CAUD</name>
<dbReference type="EMBL" id="LR796519">
    <property type="protein sequence ID" value="CAB4149488.1"/>
    <property type="molecule type" value="Genomic_DNA"/>
</dbReference>
<reference evidence="1" key="1">
    <citation type="submission" date="2020-04" db="EMBL/GenBank/DDBJ databases">
        <authorList>
            <person name="Chiriac C."/>
            <person name="Salcher M."/>
            <person name="Ghai R."/>
            <person name="Kavagutti S V."/>
        </authorList>
    </citation>
    <scope>NUCLEOTIDE SEQUENCE</scope>
</reference>
<sequence length="109" mass="13091">MAGRPRTKPRTDLGRKRENYTLKQDKTGKTVKENAALKGFWSDHKMEDIKLLSSTELDKLIDEWLIDYQARQLKRDQFWWYPTMYYDPTPKPRGKKKVNKSFNSTFIFK</sequence>
<evidence type="ECO:0000313" key="1">
    <source>
        <dbReference type="EMBL" id="CAB4149488.1"/>
    </source>
</evidence>
<gene>
    <name evidence="1" type="ORF">UFOVP554_17</name>
</gene>
<accession>A0A6J5MRW3</accession>
<organism evidence="1">
    <name type="scientific">uncultured Caudovirales phage</name>
    <dbReference type="NCBI Taxonomy" id="2100421"/>
    <lineage>
        <taxon>Viruses</taxon>
        <taxon>Duplodnaviria</taxon>
        <taxon>Heunggongvirae</taxon>
        <taxon>Uroviricota</taxon>
        <taxon>Caudoviricetes</taxon>
        <taxon>Peduoviridae</taxon>
        <taxon>Maltschvirus</taxon>
        <taxon>Maltschvirus maltsch</taxon>
    </lineage>
</organism>
<protein>
    <submittedName>
        <fullName evidence="1">Uncharacterized protein</fullName>
    </submittedName>
</protein>
<proteinExistence type="predicted"/>